<dbReference type="GeneID" id="28852235"/>
<evidence type="ECO:0000256" key="3">
    <source>
        <dbReference type="ARBA" id="ARBA00022692"/>
    </source>
</evidence>
<dbReference type="Pfam" id="PF07690">
    <property type="entry name" value="MFS_1"/>
    <property type="match status" value="1"/>
</dbReference>
<feature type="domain" description="Major facilitator superfamily (MFS) profile" evidence="9">
    <location>
        <begin position="117"/>
        <end position="556"/>
    </location>
</feature>
<proteinExistence type="inferred from homology"/>
<dbReference type="InterPro" id="IPR011701">
    <property type="entry name" value="MFS"/>
</dbReference>
<feature type="transmembrane region" description="Helical" evidence="8">
    <location>
        <begin position="240"/>
        <end position="260"/>
    </location>
</feature>
<evidence type="ECO:0000313" key="10">
    <source>
        <dbReference type="EMBL" id="OAQ63577.1"/>
    </source>
</evidence>
<dbReference type="GO" id="GO:0016020">
    <property type="term" value="C:membrane"/>
    <property type="evidence" value="ECO:0007669"/>
    <property type="project" value="UniProtKB-SubCell"/>
</dbReference>
<keyword evidence="4 8" id="KW-1133">Transmembrane helix</keyword>
<accession>A0A179FDW3</accession>
<dbReference type="FunFam" id="1.20.1250.20:FF:000011">
    <property type="entry name" value="MFS multidrug transporter, putative"/>
    <property type="match status" value="1"/>
</dbReference>
<evidence type="ECO:0000256" key="1">
    <source>
        <dbReference type="ARBA" id="ARBA00004141"/>
    </source>
</evidence>
<feature type="transmembrane region" description="Helical" evidence="8">
    <location>
        <begin position="272"/>
        <end position="291"/>
    </location>
</feature>
<sequence>MPENTIQDSSARSSTATESRSGEAIRGSVDGNGDMEEKRHRTLYNAGRTAATNPTETSNSQSQPTSHVASAVDFEKGLPAEGELQVGVSDDGNIVWWDGDNDPENPFNWPTWRKLVNCVLISALTFVTPLASSMFAPGVPSLMTEFRSTSSELASFCVSVYVLGYATGPMVFAPLSEMYGRPVIYNIANIGFIAFIIACAKAPSLDSLIAFRFMSGVFGSCPITNGGGTIADMIVQEKRGAAMASFAVGPLLGPIIGPVVGGVVTNALGWRWVFWIIAIIAGVLSALMLLFSRETYAPVILEQKVRRLQKETGNSLLRSKLDPGLKPRDYFSRSILRPFKMLLFSPVCIICGFYVGLAYAYLYLMFTSLTPLFMRIYHFDTVHAGLTFLGLGVGSMIGVGYFSVSSDRYIKRKAAEDSAATEMRGEQPSGVKPEYRLPPLKIGAFLLPAGFFIYGWTAEYKVHWIAPIIGTAIIGVGNLIIFMALQMYLIDSFTIYAASALAANAVVRSIAGAVLPLAGLPMYDKLGLGWGNSLLGFIAMVMIPAPWLFIKYGEYLRKTFEIQNL</sequence>
<feature type="transmembrane region" description="Helical" evidence="8">
    <location>
        <begin position="153"/>
        <end position="172"/>
    </location>
</feature>
<reference evidence="10 11" key="1">
    <citation type="journal article" date="2016" name="PLoS Pathog.">
        <title>Biosynthesis of antibiotic leucinostatins in bio-control fungus Purpureocillium lilacinum and their inhibition on phytophthora revealed by genome mining.</title>
        <authorList>
            <person name="Wang G."/>
            <person name="Liu Z."/>
            <person name="Lin R."/>
            <person name="Li E."/>
            <person name="Mao Z."/>
            <person name="Ling J."/>
            <person name="Yang Y."/>
            <person name="Yin W.B."/>
            <person name="Xie B."/>
        </authorList>
    </citation>
    <scope>NUCLEOTIDE SEQUENCE [LARGE SCALE GENOMIC DNA]</scope>
    <source>
        <strain evidence="10">170</strain>
    </source>
</reference>
<feature type="compositionally biased region" description="Polar residues" evidence="7">
    <location>
        <begin position="50"/>
        <end position="68"/>
    </location>
</feature>
<dbReference type="Gene3D" id="1.20.1250.20">
    <property type="entry name" value="MFS general substrate transporter like domains"/>
    <property type="match status" value="1"/>
</dbReference>
<feature type="transmembrane region" description="Helical" evidence="8">
    <location>
        <begin position="382"/>
        <end position="404"/>
    </location>
</feature>
<dbReference type="OrthoDB" id="5296287at2759"/>
<keyword evidence="5 8" id="KW-0472">Membrane</keyword>
<keyword evidence="6" id="KW-0325">Glycoprotein</keyword>
<evidence type="ECO:0000256" key="2">
    <source>
        <dbReference type="ARBA" id="ARBA00008335"/>
    </source>
</evidence>
<comment type="similarity">
    <text evidence="2">Belongs to the major facilitator superfamily.</text>
</comment>
<evidence type="ECO:0000259" key="9">
    <source>
        <dbReference type="PROSITE" id="PS50850"/>
    </source>
</evidence>
<feature type="transmembrane region" description="Helical" evidence="8">
    <location>
        <begin position="464"/>
        <end position="485"/>
    </location>
</feature>
<evidence type="ECO:0000256" key="6">
    <source>
        <dbReference type="ARBA" id="ARBA00023180"/>
    </source>
</evidence>
<dbReference type="STRING" id="1380566.A0A179FDW3"/>
<dbReference type="SUPFAM" id="SSF103473">
    <property type="entry name" value="MFS general substrate transporter"/>
    <property type="match status" value="1"/>
</dbReference>
<keyword evidence="3 8" id="KW-0812">Transmembrane</keyword>
<feature type="transmembrane region" description="Helical" evidence="8">
    <location>
        <begin position="184"/>
        <end position="203"/>
    </location>
</feature>
<keyword evidence="11" id="KW-1185">Reference proteome</keyword>
<dbReference type="CDD" id="cd17323">
    <property type="entry name" value="MFS_Tpo1_MDR_like"/>
    <property type="match status" value="1"/>
</dbReference>
<comment type="caution">
    <text evidence="10">The sequence shown here is derived from an EMBL/GenBank/DDBJ whole genome shotgun (WGS) entry which is preliminary data.</text>
</comment>
<dbReference type="RefSeq" id="XP_018141157.1">
    <property type="nucleotide sequence ID" value="XM_018288241.1"/>
</dbReference>
<dbReference type="PANTHER" id="PTHR23502">
    <property type="entry name" value="MAJOR FACILITATOR SUPERFAMILY"/>
    <property type="match status" value="1"/>
</dbReference>
<comment type="subcellular location">
    <subcellularLocation>
        <location evidence="1">Membrane</location>
        <topology evidence="1">Multi-pass membrane protein</topology>
    </subcellularLocation>
</comment>
<feature type="compositionally biased region" description="Low complexity" evidence="7">
    <location>
        <begin position="9"/>
        <end position="19"/>
    </location>
</feature>
<evidence type="ECO:0000256" key="4">
    <source>
        <dbReference type="ARBA" id="ARBA00022989"/>
    </source>
</evidence>
<feature type="transmembrane region" description="Helical" evidence="8">
    <location>
        <begin position="442"/>
        <end position="458"/>
    </location>
</feature>
<feature type="transmembrane region" description="Helical" evidence="8">
    <location>
        <begin position="115"/>
        <end position="133"/>
    </location>
</feature>
<feature type="transmembrane region" description="Helical" evidence="8">
    <location>
        <begin position="341"/>
        <end position="362"/>
    </location>
</feature>
<organism evidence="10 11">
    <name type="scientific">Pochonia chlamydosporia 170</name>
    <dbReference type="NCBI Taxonomy" id="1380566"/>
    <lineage>
        <taxon>Eukaryota</taxon>
        <taxon>Fungi</taxon>
        <taxon>Dikarya</taxon>
        <taxon>Ascomycota</taxon>
        <taxon>Pezizomycotina</taxon>
        <taxon>Sordariomycetes</taxon>
        <taxon>Hypocreomycetidae</taxon>
        <taxon>Hypocreales</taxon>
        <taxon>Clavicipitaceae</taxon>
        <taxon>Pochonia</taxon>
    </lineage>
</organism>
<protein>
    <submittedName>
        <fullName evidence="10">Multidrug resistance protein</fullName>
    </submittedName>
</protein>
<dbReference type="EMBL" id="LSBJ02000006">
    <property type="protein sequence ID" value="OAQ63577.1"/>
    <property type="molecule type" value="Genomic_DNA"/>
</dbReference>
<dbReference type="PANTHER" id="PTHR23502:SF68">
    <property type="entry name" value="MULTIDRUG TRANSPORTER, PUTATIVE (AFU_ORTHOLOGUE AFUA_3G01120)-RELATED"/>
    <property type="match status" value="1"/>
</dbReference>
<dbReference type="KEGG" id="pchm:VFPPC_09762"/>
<dbReference type="InterPro" id="IPR020846">
    <property type="entry name" value="MFS_dom"/>
</dbReference>
<feature type="region of interest" description="Disordered" evidence="7">
    <location>
        <begin position="1"/>
        <end position="69"/>
    </location>
</feature>
<evidence type="ECO:0000256" key="5">
    <source>
        <dbReference type="ARBA" id="ARBA00023136"/>
    </source>
</evidence>
<evidence type="ECO:0000313" key="11">
    <source>
        <dbReference type="Proteomes" id="UP000078397"/>
    </source>
</evidence>
<feature type="transmembrane region" description="Helical" evidence="8">
    <location>
        <begin position="530"/>
        <end position="550"/>
    </location>
</feature>
<dbReference type="InterPro" id="IPR036259">
    <property type="entry name" value="MFS_trans_sf"/>
</dbReference>
<gene>
    <name evidence="10" type="ORF">VFPPC_09762</name>
</gene>
<name>A0A179FDW3_METCM</name>
<dbReference type="Proteomes" id="UP000078397">
    <property type="component" value="Unassembled WGS sequence"/>
</dbReference>
<evidence type="ECO:0000256" key="8">
    <source>
        <dbReference type="SAM" id="Phobius"/>
    </source>
</evidence>
<dbReference type="PROSITE" id="PS50850">
    <property type="entry name" value="MFS"/>
    <property type="match status" value="1"/>
</dbReference>
<feature type="transmembrane region" description="Helical" evidence="8">
    <location>
        <begin position="209"/>
        <end position="228"/>
    </location>
</feature>
<dbReference type="AlphaFoldDB" id="A0A179FDW3"/>
<evidence type="ECO:0000256" key="7">
    <source>
        <dbReference type="SAM" id="MobiDB-lite"/>
    </source>
</evidence>
<feature type="transmembrane region" description="Helical" evidence="8">
    <location>
        <begin position="497"/>
        <end position="518"/>
    </location>
</feature>
<dbReference type="GO" id="GO:0022857">
    <property type="term" value="F:transmembrane transporter activity"/>
    <property type="evidence" value="ECO:0007669"/>
    <property type="project" value="InterPro"/>
</dbReference>